<evidence type="ECO:0000259" key="2">
    <source>
        <dbReference type="Pfam" id="PF04892"/>
    </source>
</evidence>
<keyword evidence="4" id="KW-1185">Reference proteome</keyword>
<evidence type="ECO:0000313" key="3">
    <source>
        <dbReference type="EMBL" id="RSU14582.1"/>
    </source>
</evidence>
<reference evidence="3 4" key="1">
    <citation type="submission" date="2017-05" db="EMBL/GenBank/DDBJ databases">
        <title>Vagococcus spp. assemblies.</title>
        <authorList>
            <person name="Gulvik C.A."/>
        </authorList>
    </citation>
    <scope>NUCLEOTIDE SEQUENCE [LARGE SCALE GENOMIC DNA]</scope>
    <source>
        <strain evidence="3 4">LMG 24798</strain>
    </source>
</reference>
<feature type="domain" description="VanZ-like" evidence="2">
    <location>
        <begin position="15"/>
        <end position="159"/>
    </location>
</feature>
<feature type="transmembrane region" description="Helical" evidence="1">
    <location>
        <begin position="107"/>
        <end position="124"/>
    </location>
</feature>
<dbReference type="Proteomes" id="UP000286773">
    <property type="component" value="Unassembled WGS sequence"/>
</dbReference>
<protein>
    <recommendedName>
        <fullName evidence="2">VanZ-like domain-containing protein</fullName>
    </recommendedName>
</protein>
<feature type="transmembrane region" description="Helical" evidence="1">
    <location>
        <begin position="83"/>
        <end position="100"/>
    </location>
</feature>
<keyword evidence="1" id="KW-0812">Transmembrane</keyword>
<evidence type="ECO:0000313" key="4">
    <source>
        <dbReference type="Proteomes" id="UP000286773"/>
    </source>
</evidence>
<keyword evidence="1" id="KW-0472">Membrane</keyword>
<dbReference type="PIRSF" id="PIRSF019083">
    <property type="entry name" value="UCP019083_VanZ"/>
    <property type="match status" value="1"/>
</dbReference>
<dbReference type="NCBIfam" id="NF037970">
    <property type="entry name" value="vanZ_1"/>
    <property type="match status" value="1"/>
</dbReference>
<dbReference type="EMBL" id="NGKC01000001">
    <property type="protein sequence ID" value="RSU14582.1"/>
    <property type="molecule type" value="Genomic_DNA"/>
</dbReference>
<dbReference type="RefSeq" id="WP_126811469.1">
    <property type="nucleotide sequence ID" value="NZ_NGKC01000001.1"/>
</dbReference>
<comment type="caution">
    <text evidence="3">The sequence shown here is derived from an EMBL/GenBank/DDBJ whole genome shotgun (WGS) entry which is preliminary data.</text>
</comment>
<name>A0A430B2Z8_9ENTE</name>
<gene>
    <name evidence="3" type="ORF">CBF27_00950</name>
</gene>
<proteinExistence type="predicted"/>
<organism evidence="3 4">
    <name type="scientific">Vagococcus acidifermentans</name>
    <dbReference type="NCBI Taxonomy" id="564710"/>
    <lineage>
        <taxon>Bacteria</taxon>
        <taxon>Bacillati</taxon>
        <taxon>Bacillota</taxon>
        <taxon>Bacilli</taxon>
        <taxon>Lactobacillales</taxon>
        <taxon>Enterococcaceae</taxon>
        <taxon>Vagococcus</taxon>
    </lineage>
</organism>
<dbReference type="Pfam" id="PF04892">
    <property type="entry name" value="VanZ"/>
    <property type="match status" value="1"/>
</dbReference>
<keyword evidence="1" id="KW-1133">Transmembrane helix</keyword>
<dbReference type="AlphaFoldDB" id="A0A430B2Z8"/>
<evidence type="ECO:0000256" key="1">
    <source>
        <dbReference type="SAM" id="Phobius"/>
    </source>
</evidence>
<accession>A0A430B2Z8</accession>
<feature type="transmembrane region" description="Helical" evidence="1">
    <location>
        <begin position="144"/>
        <end position="162"/>
    </location>
</feature>
<sequence length="171" mass="19146">MHTKHIKNGNVYLGVAIVMMIILFISSSQTYEKQSQIALLEKILKNQPFKDALSGISFTYGGSEVSIEASGYFKFVEFFIRKGAHFFTYFILGGSFYLGLFPRIKSIWLTGLVSWLAATGYAGLDEFHQMVTGGRTPLFQDVMLDSIGALTACVIAMVFVAFSGRKKRRKR</sequence>
<dbReference type="OrthoDB" id="291892at2"/>
<feature type="transmembrane region" description="Helical" evidence="1">
    <location>
        <begin position="12"/>
        <end position="31"/>
    </location>
</feature>
<dbReference type="InterPro" id="IPR006976">
    <property type="entry name" value="VanZ-like"/>
</dbReference>
<dbReference type="InterPro" id="IPR016747">
    <property type="entry name" value="Phosphotransbutyrylase"/>
</dbReference>